<dbReference type="EMBL" id="AGVY01000149">
    <property type="protein sequence ID" value="EHN03419.1"/>
    <property type="molecule type" value="Genomic_DNA"/>
</dbReference>
<organism evidence="7 8">
    <name type="scientific">Saccharomyces cerevisiae x Saccharomyces kudriavzevii (strain VIN7)</name>
    <name type="common">Yeast</name>
    <dbReference type="NCBI Taxonomy" id="1095631"/>
    <lineage>
        <taxon>Eukaryota</taxon>
        <taxon>Fungi</taxon>
        <taxon>Dikarya</taxon>
        <taxon>Ascomycota</taxon>
        <taxon>Saccharomycotina</taxon>
        <taxon>Saccharomycetes</taxon>
        <taxon>Saccharomycetales</taxon>
        <taxon>Saccharomycetaceae</taxon>
        <taxon>Saccharomyces</taxon>
    </lineage>
</organism>
<dbReference type="GO" id="GO:0005762">
    <property type="term" value="C:mitochondrial large ribosomal subunit"/>
    <property type="evidence" value="ECO:0007669"/>
    <property type="project" value="TreeGrafter"/>
</dbReference>
<dbReference type="Pfam" id="PF05046">
    <property type="entry name" value="Img2"/>
    <property type="match status" value="1"/>
</dbReference>
<dbReference type="GO" id="GO:0006412">
    <property type="term" value="P:translation"/>
    <property type="evidence" value="ECO:0007669"/>
    <property type="project" value="InterPro"/>
</dbReference>
<keyword evidence="3" id="KW-0689">Ribosomal protein</keyword>
<dbReference type="PANTHER" id="PTHR13477:SF0">
    <property type="entry name" value="LARGE RIBOSOMAL SUBUNIT PROTEIN ML49"/>
    <property type="match status" value="1"/>
</dbReference>
<evidence type="ECO:0000256" key="4">
    <source>
        <dbReference type="ARBA" id="ARBA00023128"/>
    </source>
</evidence>
<evidence type="ECO:0000256" key="1">
    <source>
        <dbReference type="ARBA" id="ARBA00004173"/>
    </source>
</evidence>
<gene>
    <name evidence="7" type="ORF">VIN7_5897</name>
</gene>
<evidence type="ECO:0000313" key="8">
    <source>
        <dbReference type="Proteomes" id="UP000009009"/>
    </source>
</evidence>
<dbReference type="AlphaFoldDB" id="H0GRZ0"/>
<dbReference type="PANTHER" id="PTHR13477">
    <property type="entry name" value="MITOCHONDRIAL 39S RIBOSOMAL PROTEIN L49"/>
    <property type="match status" value="1"/>
</dbReference>
<dbReference type="Proteomes" id="UP000009009">
    <property type="component" value="Unassembled WGS sequence"/>
</dbReference>
<keyword evidence="8" id="KW-1185">Reference proteome</keyword>
<dbReference type="Gene3D" id="3.30.780.10">
    <property type="entry name" value="SUI1-like domain"/>
    <property type="match status" value="1"/>
</dbReference>
<keyword evidence="5" id="KW-0687">Ribonucleoprotein</keyword>
<comment type="similarity">
    <text evidence="2">Belongs to the mitochondrion-specific ribosomal protein mL49 family.</text>
</comment>
<evidence type="ECO:0000256" key="3">
    <source>
        <dbReference type="ARBA" id="ARBA00022980"/>
    </source>
</evidence>
<dbReference type="OrthoDB" id="19439at2759"/>
<comment type="subcellular location">
    <subcellularLocation>
        <location evidence="1">Mitochondrion</location>
    </subcellularLocation>
</comment>
<dbReference type="PhylomeDB" id="H0GRZ0"/>
<evidence type="ECO:0000256" key="2">
    <source>
        <dbReference type="ARBA" id="ARBA00005677"/>
    </source>
</evidence>
<dbReference type="GO" id="GO:0003735">
    <property type="term" value="F:structural constituent of ribosome"/>
    <property type="evidence" value="ECO:0007669"/>
    <property type="project" value="InterPro"/>
</dbReference>
<dbReference type="FunFam" id="3.30.780.10:FF:000020">
    <property type="entry name" value="60S ribosomal protein IMG2, mitochondrial"/>
    <property type="match status" value="1"/>
</dbReference>
<reference evidence="7 8" key="1">
    <citation type="journal article" date="2012" name="FEMS Yeast Res.">
        <title>The genome sequence of the wine yeast VIN7 reveals an allotriploid hybrid genome with Saccharomyces cerevisiae and Saccharomyces kudriavzevii origins.</title>
        <authorList>
            <person name="Borneman A.R."/>
            <person name="Desany B.A."/>
            <person name="Riches D."/>
            <person name="Affourtit J.P."/>
            <person name="Forgan A.H."/>
            <person name="Pretorius I.S."/>
            <person name="Egholm M."/>
            <person name="Chambers P.J."/>
        </authorList>
    </citation>
    <scope>NUCLEOTIDE SEQUENCE [LARGE SCALE GENOMIC DNA]</scope>
    <source>
        <strain evidence="7 8">VIN7</strain>
    </source>
</reference>
<dbReference type="InterPro" id="IPR007740">
    <property type="entry name" value="Ribosomal_mL49"/>
</dbReference>
<evidence type="ECO:0000256" key="5">
    <source>
        <dbReference type="ARBA" id="ARBA00023274"/>
    </source>
</evidence>
<accession>H0GRZ0</accession>
<keyword evidence="4" id="KW-0496">Mitochondrion</keyword>
<evidence type="ECO:0000256" key="6">
    <source>
        <dbReference type="ARBA" id="ARBA00035191"/>
    </source>
</evidence>
<dbReference type="HOGENOM" id="CLU_132729_1_0_1"/>
<sequence>MLFLLQTCDQSMIRACAFKNCVGRRFLPRPTRTTMFQTLRYASTSENKAVETPIFPKLEDVNMNELIGNNNFGKGTYHVERSSTGNLPVYSAYRNGGNKTITEIRKIQGDIIQLRNDLQEHLHFIPKESWSIVMQSKKIIIKGNAVEAVKRILTKKF</sequence>
<evidence type="ECO:0000313" key="7">
    <source>
        <dbReference type="EMBL" id="EHN03419.1"/>
    </source>
</evidence>
<protein>
    <recommendedName>
        <fullName evidence="6">Large ribosomal subunit protein mL49</fullName>
    </recommendedName>
</protein>
<proteinExistence type="inferred from homology"/>
<name>H0GRZ0_SACCK</name>
<comment type="caution">
    <text evidence="7">The sequence shown here is derived from an EMBL/GenBank/DDBJ whole genome shotgun (WGS) entry which is preliminary data.</text>
</comment>